<evidence type="ECO:0000256" key="3">
    <source>
        <dbReference type="ARBA" id="ARBA00022692"/>
    </source>
</evidence>
<evidence type="ECO:0000256" key="4">
    <source>
        <dbReference type="ARBA" id="ARBA00022729"/>
    </source>
</evidence>
<comment type="subcellular location">
    <subcellularLocation>
        <location evidence="1">Membrane</location>
        <topology evidence="1">Single-pass type I membrane protein</topology>
    </subcellularLocation>
</comment>
<dbReference type="InterPro" id="IPR036116">
    <property type="entry name" value="FN3_sf"/>
</dbReference>
<keyword evidence="5" id="KW-0677">Repeat</keyword>
<organism evidence="12 13">
    <name type="scientific">Pavo cristatus</name>
    <name type="common">Indian peafowl</name>
    <name type="synonym">Blue peafowl</name>
    <dbReference type="NCBI Taxonomy" id="9049"/>
    <lineage>
        <taxon>Eukaryota</taxon>
        <taxon>Metazoa</taxon>
        <taxon>Chordata</taxon>
        <taxon>Craniata</taxon>
        <taxon>Vertebrata</taxon>
        <taxon>Euteleostomi</taxon>
        <taxon>Archelosauria</taxon>
        <taxon>Archosauria</taxon>
        <taxon>Dinosauria</taxon>
        <taxon>Saurischia</taxon>
        <taxon>Theropoda</taxon>
        <taxon>Coelurosauria</taxon>
        <taxon>Aves</taxon>
        <taxon>Neognathae</taxon>
        <taxon>Galloanserae</taxon>
        <taxon>Galliformes</taxon>
        <taxon>Phasianidae</taxon>
        <taxon>Phasianinae</taxon>
        <taxon>Pavo</taxon>
    </lineage>
</organism>
<reference evidence="12" key="1">
    <citation type="submission" date="2025-08" db="UniProtKB">
        <authorList>
            <consortium name="Ensembl"/>
        </authorList>
    </citation>
    <scope>IDENTIFICATION</scope>
</reference>
<evidence type="ECO:0000256" key="9">
    <source>
        <dbReference type="ARBA" id="ARBA00023170"/>
    </source>
</evidence>
<keyword evidence="10" id="KW-0325">Glycoprotein</keyword>
<protein>
    <recommendedName>
        <fullName evidence="11">Fibronectin type-III domain-containing protein</fullName>
    </recommendedName>
</protein>
<evidence type="ECO:0000313" key="12">
    <source>
        <dbReference type="Ensembl" id="ENSPSTP00000019358.1"/>
    </source>
</evidence>
<dbReference type="GO" id="GO:0004896">
    <property type="term" value="F:cytokine receptor activity"/>
    <property type="evidence" value="ECO:0007669"/>
    <property type="project" value="InterPro"/>
</dbReference>
<accession>A0A8C9FRL3</accession>
<keyword evidence="8" id="KW-1015">Disulfide bond</keyword>
<evidence type="ECO:0000313" key="13">
    <source>
        <dbReference type="Proteomes" id="UP000694428"/>
    </source>
</evidence>
<dbReference type="FunFam" id="2.60.40.10:FF:001289">
    <property type="entry name" value="Oncostatin-M-specific receptor subunit beta"/>
    <property type="match status" value="1"/>
</dbReference>
<keyword evidence="4" id="KW-0732">Signal</keyword>
<keyword evidence="7" id="KW-0472">Membrane</keyword>
<evidence type="ECO:0000256" key="5">
    <source>
        <dbReference type="ARBA" id="ARBA00022737"/>
    </source>
</evidence>
<dbReference type="InterPro" id="IPR052672">
    <property type="entry name" value="Type1_Cytokine_Rcpt_Type2"/>
</dbReference>
<dbReference type="PANTHER" id="PTHR48423:SF1">
    <property type="entry name" value="INTERLEUKIN-27 RECEPTOR SUBUNIT ALPHA"/>
    <property type="match status" value="1"/>
</dbReference>
<dbReference type="SUPFAM" id="SSF49265">
    <property type="entry name" value="Fibronectin type III"/>
    <property type="match status" value="1"/>
</dbReference>
<evidence type="ECO:0000256" key="8">
    <source>
        <dbReference type="ARBA" id="ARBA00023157"/>
    </source>
</evidence>
<dbReference type="PROSITE" id="PS01353">
    <property type="entry name" value="HEMATOPO_REC_L_F2"/>
    <property type="match status" value="1"/>
</dbReference>
<dbReference type="InterPro" id="IPR003529">
    <property type="entry name" value="Hematopoietin_rcpt_Gp130_CS"/>
</dbReference>
<reference evidence="12" key="2">
    <citation type="submission" date="2025-09" db="UniProtKB">
        <authorList>
            <consortium name="Ensembl"/>
        </authorList>
    </citation>
    <scope>IDENTIFICATION</scope>
</reference>
<dbReference type="GO" id="GO:0005886">
    <property type="term" value="C:plasma membrane"/>
    <property type="evidence" value="ECO:0007669"/>
    <property type="project" value="UniProtKB-ARBA"/>
</dbReference>
<dbReference type="CDD" id="cd00063">
    <property type="entry name" value="FN3"/>
    <property type="match status" value="1"/>
</dbReference>
<keyword evidence="13" id="KW-1185">Reference proteome</keyword>
<keyword evidence="3" id="KW-0812">Transmembrane</keyword>
<dbReference type="InterPro" id="IPR003961">
    <property type="entry name" value="FN3_dom"/>
</dbReference>
<name>A0A8C9FRL3_PAVCR</name>
<evidence type="ECO:0000256" key="6">
    <source>
        <dbReference type="ARBA" id="ARBA00022989"/>
    </source>
</evidence>
<dbReference type="PROSITE" id="PS50853">
    <property type="entry name" value="FN3"/>
    <property type="match status" value="1"/>
</dbReference>
<feature type="domain" description="Fibronectin type-III" evidence="11">
    <location>
        <begin position="37"/>
        <end position="136"/>
    </location>
</feature>
<evidence type="ECO:0000256" key="1">
    <source>
        <dbReference type="ARBA" id="ARBA00004479"/>
    </source>
</evidence>
<evidence type="ECO:0000256" key="7">
    <source>
        <dbReference type="ARBA" id="ARBA00023136"/>
    </source>
</evidence>
<dbReference type="Ensembl" id="ENSPSTT00000020282.1">
    <property type="protein sequence ID" value="ENSPSTP00000019358.1"/>
    <property type="gene ID" value="ENSPSTG00000013987.1"/>
</dbReference>
<dbReference type="AlphaFoldDB" id="A0A8C9FRL3"/>
<dbReference type="PANTHER" id="PTHR48423">
    <property type="entry name" value="INTERLEUKIN-27 RECEPTOR SUBUNIT ALPHA"/>
    <property type="match status" value="1"/>
</dbReference>
<evidence type="ECO:0000256" key="10">
    <source>
        <dbReference type="ARBA" id="ARBA00023180"/>
    </source>
</evidence>
<dbReference type="Gene3D" id="2.60.40.10">
    <property type="entry name" value="Immunoglobulins"/>
    <property type="match status" value="2"/>
</dbReference>
<evidence type="ECO:0000259" key="11">
    <source>
        <dbReference type="PROSITE" id="PS50853"/>
    </source>
</evidence>
<comment type="similarity">
    <text evidence="2">Belongs to the type I cytokine receptor family. Type 2 subfamily.</text>
</comment>
<evidence type="ECO:0000256" key="2">
    <source>
        <dbReference type="ARBA" id="ARBA00008921"/>
    </source>
</evidence>
<sequence>MFWQDVGVTGKEKSGGLNLFKWRQIKHSFFAVFPPAPSGKLDVWRKVTPALWGRNVTLFWKQEAGFQANGEIISYEVSWENAVDRSKPEHISLSSDCNSTRIFIDNHPHRVSIMARNNVGYSHPSVLIIPGATDTEKKLNSSELKEEHVNGTDGGILISWKPRDKSDSYIIDWCNFPMLQPCDLQWKRFGPSTSSALIKSAAFVPGVRYNFHVYASAANRAFLLEKKTGYLKELRKLEMHFKFMYLLNSSVINRGIAQPCFCD</sequence>
<proteinExistence type="inferred from homology"/>
<dbReference type="FunFam" id="2.60.40.10:FF:000578">
    <property type="entry name" value="Leukemia inhibitory factor receptor"/>
    <property type="match status" value="1"/>
</dbReference>
<dbReference type="InterPro" id="IPR013783">
    <property type="entry name" value="Ig-like_fold"/>
</dbReference>
<keyword evidence="9" id="KW-0675">Receptor</keyword>
<keyword evidence="6" id="KW-1133">Transmembrane helix</keyword>
<dbReference type="Proteomes" id="UP000694428">
    <property type="component" value="Unplaced"/>
</dbReference>